<evidence type="ECO:0000313" key="2">
    <source>
        <dbReference type="EMBL" id="KAK0647219.1"/>
    </source>
</evidence>
<keyword evidence="3" id="KW-1185">Reference proteome</keyword>
<evidence type="ECO:0000256" key="1">
    <source>
        <dbReference type="SAM" id="Phobius"/>
    </source>
</evidence>
<comment type="caution">
    <text evidence="2">The sequence shown here is derived from an EMBL/GenBank/DDBJ whole genome shotgun (WGS) entry which is preliminary data.</text>
</comment>
<keyword evidence="1" id="KW-1133">Transmembrane helix</keyword>
<organism evidence="2 3">
    <name type="scientific">Lasiodiplodia hormozganensis</name>
    <dbReference type="NCBI Taxonomy" id="869390"/>
    <lineage>
        <taxon>Eukaryota</taxon>
        <taxon>Fungi</taxon>
        <taxon>Dikarya</taxon>
        <taxon>Ascomycota</taxon>
        <taxon>Pezizomycotina</taxon>
        <taxon>Dothideomycetes</taxon>
        <taxon>Dothideomycetes incertae sedis</taxon>
        <taxon>Botryosphaeriales</taxon>
        <taxon>Botryosphaeriaceae</taxon>
        <taxon>Lasiodiplodia</taxon>
    </lineage>
</organism>
<accession>A0AA39Y714</accession>
<protein>
    <submittedName>
        <fullName evidence="2">Uncharacterized protein</fullName>
    </submittedName>
</protein>
<dbReference type="EMBL" id="JAUJDW010000053">
    <property type="protein sequence ID" value="KAK0647219.1"/>
    <property type="molecule type" value="Genomic_DNA"/>
</dbReference>
<reference evidence="2" key="1">
    <citation type="submission" date="2023-06" db="EMBL/GenBank/DDBJ databases">
        <title>Multi-omics analyses reveal the molecular pathogenesis toolkit of Lasiodiplodia hormozganensis, a cross-kingdom pathogen.</title>
        <authorList>
            <person name="Felix C."/>
            <person name="Meneses R."/>
            <person name="Goncalves M.F.M."/>
            <person name="Tilleman L."/>
            <person name="Duarte A.S."/>
            <person name="Jorrin-Novo J.V."/>
            <person name="Van De Peer Y."/>
            <person name="Deforce D."/>
            <person name="Van Nieuwerburgh F."/>
            <person name="Esteves A.C."/>
            <person name="Alves A."/>
        </authorList>
    </citation>
    <scope>NUCLEOTIDE SEQUENCE</scope>
    <source>
        <strain evidence="2">CBS 339.90</strain>
    </source>
</reference>
<dbReference type="AlphaFoldDB" id="A0AA39Y714"/>
<keyword evidence="1" id="KW-0472">Membrane</keyword>
<gene>
    <name evidence="2" type="ORF">DIS24_g7923</name>
</gene>
<feature type="transmembrane region" description="Helical" evidence="1">
    <location>
        <begin position="353"/>
        <end position="376"/>
    </location>
</feature>
<name>A0AA39Y714_9PEZI</name>
<sequence>MQRDAAVESTYMNNRLLVGNIPGLDLYDFTATQQADIAKEITALFTEIAFANASSKLTDGTYIGANATAASLDALPLSVLSLDNVPAYRLSVNCTPRSAEQISILQPYGQYHSVTQISILWNETGSTTALGPRQANYPGTPSDISTGDGDDYSFVGFTLGSEEAYLGRLNRFNLTNDTVSSPYGAVHYTAFNMSQWGFTGTQSTMSVSGLSCSLYRETGTLNYVRAGNTTTTSSSSSSSSSSWTITNPTFDANTKTRIPSLLAQWQTNLNYRAPSANNPGIGPALCSRGSTYYDNAFGDYALNFLYASGEVQRLTYEVAASSGNATRNEPGFFYPLSGTETEQHYRITYVPSILLVGLISMLGAAGVTAAMALFAWRSVSGRGFRRVDPVRLLVDGVVGLRGEVEEVARVATGSNTVVDEWAGRCRVRYRAVDEGVGEPVRVVLEKR</sequence>
<dbReference type="Proteomes" id="UP001175001">
    <property type="component" value="Unassembled WGS sequence"/>
</dbReference>
<proteinExistence type="predicted"/>
<keyword evidence="1" id="KW-0812">Transmembrane</keyword>
<evidence type="ECO:0000313" key="3">
    <source>
        <dbReference type="Proteomes" id="UP001175001"/>
    </source>
</evidence>